<gene>
    <name evidence="1" type="ORF">MENTE1834_LOCUS32875</name>
</gene>
<keyword evidence="2" id="KW-1185">Reference proteome</keyword>
<protein>
    <submittedName>
        <fullName evidence="1">Uncharacterized protein</fullName>
    </submittedName>
</protein>
<name>A0ACB1A2G8_MELEN</name>
<organism evidence="1 2">
    <name type="scientific">Meloidogyne enterolobii</name>
    <name type="common">Root-knot nematode worm</name>
    <name type="synonym">Meloidogyne mayaguensis</name>
    <dbReference type="NCBI Taxonomy" id="390850"/>
    <lineage>
        <taxon>Eukaryota</taxon>
        <taxon>Metazoa</taxon>
        <taxon>Ecdysozoa</taxon>
        <taxon>Nematoda</taxon>
        <taxon>Chromadorea</taxon>
        <taxon>Rhabditida</taxon>
        <taxon>Tylenchina</taxon>
        <taxon>Tylenchomorpha</taxon>
        <taxon>Tylenchoidea</taxon>
        <taxon>Meloidogynidae</taxon>
        <taxon>Meloidogyninae</taxon>
        <taxon>Meloidogyne</taxon>
    </lineage>
</organism>
<dbReference type="EMBL" id="CAVMJV010000057">
    <property type="protein sequence ID" value="CAK5085428.1"/>
    <property type="molecule type" value="Genomic_DNA"/>
</dbReference>
<comment type="caution">
    <text evidence="1">The sequence shown here is derived from an EMBL/GenBank/DDBJ whole genome shotgun (WGS) entry which is preliminary data.</text>
</comment>
<dbReference type="Proteomes" id="UP001497535">
    <property type="component" value="Unassembled WGS sequence"/>
</dbReference>
<sequence length="234" mass="27229">MQSVLFKNFSFSFASKLNFSTTTTKKIDSVVAHKSARLPSGFNPITPFAVFVKEKMKNSTGEKASELVKKVAKSWKEMSDLDKKSYVENAKIISQKRKDEFSQFSVQQQEDLMKSNASLIEKRKRGKLLHDLHEFYKQTNKPKRPMNGFLLFCKDGMEKNQTPKGKEEIIQVGKDFGQQWKLMTDVDKKFYLEKAENLKNHYNKELQVWKDVNADEISKWNDKLKLGKKTTLKK</sequence>
<reference evidence="1" key="1">
    <citation type="submission" date="2023-11" db="EMBL/GenBank/DDBJ databases">
        <authorList>
            <person name="Poullet M."/>
        </authorList>
    </citation>
    <scope>NUCLEOTIDE SEQUENCE</scope>
    <source>
        <strain evidence="1">E1834</strain>
    </source>
</reference>
<evidence type="ECO:0000313" key="2">
    <source>
        <dbReference type="Proteomes" id="UP001497535"/>
    </source>
</evidence>
<evidence type="ECO:0000313" key="1">
    <source>
        <dbReference type="EMBL" id="CAK5085428.1"/>
    </source>
</evidence>
<proteinExistence type="predicted"/>
<accession>A0ACB1A2G8</accession>